<dbReference type="PANTHER" id="PTHR37299">
    <property type="entry name" value="TRANSCRIPTIONAL REGULATOR-RELATED"/>
    <property type="match status" value="1"/>
</dbReference>
<dbReference type="EMBL" id="JAAMFI010000004">
    <property type="protein sequence ID" value="MBS9335561.1"/>
    <property type="molecule type" value="Genomic_DNA"/>
</dbReference>
<feature type="domain" description="HTH LytTR-type" evidence="1">
    <location>
        <begin position="46"/>
        <end position="150"/>
    </location>
</feature>
<dbReference type="PANTHER" id="PTHR37299:SF1">
    <property type="entry name" value="STAGE 0 SPORULATION PROTEIN A HOMOLOG"/>
    <property type="match status" value="1"/>
</dbReference>
<dbReference type="RefSeq" id="WP_213820150.1">
    <property type="nucleotide sequence ID" value="NZ_JAAMFI010000004.1"/>
</dbReference>
<evidence type="ECO:0000313" key="2">
    <source>
        <dbReference type="EMBL" id="MBS9335561.1"/>
    </source>
</evidence>
<dbReference type="PROSITE" id="PS50930">
    <property type="entry name" value="HTH_LYTTR"/>
    <property type="match status" value="1"/>
</dbReference>
<protein>
    <submittedName>
        <fullName evidence="2">LytTR family transcriptional regulator</fullName>
    </submittedName>
</protein>
<dbReference type="Gene3D" id="2.40.50.1020">
    <property type="entry name" value="LytTr DNA-binding domain"/>
    <property type="match status" value="1"/>
</dbReference>
<dbReference type="Pfam" id="PF04397">
    <property type="entry name" value="LytTR"/>
    <property type="match status" value="1"/>
</dbReference>
<organism evidence="2 3">
    <name type="scientific">Fructobacillus papyriferae</name>
    <dbReference type="NCBI Taxonomy" id="2713171"/>
    <lineage>
        <taxon>Bacteria</taxon>
        <taxon>Bacillati</taxon>
        <taxon>Bacillota</taxon>
        <taxon>Bacilli</taxon>
        <taxon>Lactobacillales</taxon>
        <taxon>Lactobacillaceae</taxon>
        <taxon>Fructobacillus</taxon>
    </lineage>
</organism>
<evidence type="ECO:0000313" key="3">
    <source>
        <dbReference type="Proteomes" id="UP001519418"/>
    </source>
</evidence>
<proteinExistence type="predicted"/>
<keyword evidence="3" id="KW-1185">Reference proteome</keyword>
<dbReference type="InterPro" id="IPR007492">
    <property type="entry name" value="LytTR_DNA-bd_dom"/>
</dbReference>
<comment type="caution">
    <text evidence="2">The sequence shown here is derived from an EMBL/GenBank/DDBJ whole genome shotgun (WGS) entry which is preliminary data.</text>
</comment>
<dbReference type="SMART" id="SM00850">
    <property type="entry name" value="LytTR"/>
    <property type="match status" value="1"/>
</dbReference>
<name>A0ABS5QR16_9LACO</name>
<sequence length="150" mass="16957">MKIDFVEKEIPNGEVEVTVAAAERNQQVAKVIAALTSLEESRPEVLSLKTEEGIQLVKIKDIIYIDVSETNLLIYSQNELLVTKGRLVKFMERLKNPDFVQVSKHAVVNINHLARLENSFSGSMLAKMSRGNQTMVSRRYVKKLTDRLGL</sequence>
<reference evidence="2 3" key="1">
    <citation type="submission" date="2020-02" db="EMBL/GenBank/DDBJ databases">
        <title>Fructobacillus sp. isolated from paper mulberry of Taiwan.</title>
        <authorList>
            <person name="Lin S.-T."/>
        </authorList>
    </citation>
    <scope>NUCLEOTIDE SEQUENCE [LARGE SCALE GENOMIC DNA]</scope>
    <source>
        <strain evidence="2 3">M1-10</strain>
    </source>
</reference>
<dbReference type="InterPro" id="IPR046947">
    <property type="entry name" value="LytR-like"/>
</dbReference>
<evidence type="ECO:0000259" key="1">
    <source>
        <dbReference type="PROSITE" id="PS50930"/>
    </source>
</evidence>
<dbReference type="Proteomes" id="UP001519418">
    <property type="component" value="Unassembled WGS sequence"/>
</dbReference>
<gene>
    <name evidence="2" type="ORF">G6R27_05905</name>
</gene>
<accession>A0ABS5QR16</accession>